<dbReference type="GO" id="GO:0006355">
    <property type="term" value="P:regulation of DNA-templated transcription"/>
    <property type="evidence" value="ECO:0007669"/>
    <property type="project" value="InterPro"/>
</dbReference>
<dbReference type="Pfam" id="PF13545">
    <property type="entry name" value="HTH_Crp_2"/>
    <property type="match status" value="1"/>
</dbReference>
<feature type="domain" description="HTH crp-type" evidence="4">
    <location>
        <begin position="152"/>
        <end position="218"/>
    </location>
</feature>
<evidence type="ECO:0000256" key="3">
    <source>
        <dbReference type="ARBA" id="ARBA00023163"/>
    </source>
</evidence>
<dbReference type="AlphaFoldDB" id="A0A9D2K5N5"/>
<comment type="caution">
    <text evidence="5">The sequence shown here is derived from an EMBL/GenBank/DDBJ whole genome shotgun (WGS) entry which is preliminary data.</text>
</comment>
<evidence type="ECO:0000256" key="1">
    <source>
        <dbReference type="ARBA" id="ARBA00023015"/>
    </source>
</evidence>
<dbReference type="InterPro" id="IPR012318">
    <property type="entry name" value="HTH_CRP"/>
</dbReference>
<accession>A0A9D2K5N5</accession>
<feature type="non-terminal residue" evidence="5">
    <location>
        <position position="1"/>
    </location>
</feature>
<reference evidence="5" key="2">
    <citation type="submission" date="2021-04" db="EMBL/GenBank/DDBJ databases">
        <authorList>
            <person name="Gilroy R."/>
        </authorList>
    </citation>
    <scope>NUCLEOTIDE SEQUENCE</scope>
    <source>
        <strain evidence="5">ChiBcec1-1093</strain>
    </source>
</reference>
<dbReference type="Gene3D" id="2.60.120.10">
    <property type="entry name" value="Jelly Rolls"/>
    <property type="match status" value="1"/>
</dbReference>
<sequence>EEKEIRDLFVRWGNRKEIKKGQYIYDPSVSRAVSEAYYLDEGVAALTSISQEGEEKVFLYFGEQRIIGFADILARKYRCGTMMNQFCAPVPFWIMAKTACTYYAMTEPVFSRLMNEDSRFMDAILKSICLNYLEIINKFQHIQDVDNETMFCEWLLSCRVIRDGRSVIPKAFTFTEAARYLDMHPVTVSRIAGKLKRQGLISRADGSLVITDEKRLWERIQEKRTVSGRIGHDSPASL</sequence>
<evidence type="ECO:0000313" key="5">
    <source>
        <dbReference type="EMBL" id="HIZ78832.1"/>
    </source>
</evidence>
<dbReference type="SUPFAM" id="SSF51206">
    <property type="entry name" value="cAMP-binding domain-like"/>
    <property type="match status" value="1"/>
</dbReference>
<dbReference type="InterPro" id="IPR018490">
    <property type="entry name" value="cNMP-bd_dom_sf"/>
</dbReference>
<keyword evidence="1" id="KW-0805">Transcription regulation</keyword>
<dbReference type="InterPro" id="IPR014710">
    <property type="entry name" value="RmlC-like_jellyroll"/>
</dbReference>
<organism evidence="5 6">
    <name type="scientific">Candidatus Lachnoclostridium stercorigallinarum</name>
    <dbReference type="NCBI Taxonomy" id="2838634"/>
    <lineage>
        <taxon>Bacteria</taxon>
        <taxon>Bacillati</taxon>
        <taxon>Bacillota</taxon>
        <taxon>Clostridia</taxon>
        <taxon>Lachnospirales</taxon>
        <taxon>Lachnospiraceae</taxon>
    </lineage>
</organism>
<proteinExistence type="predicted"/>
<protein>
    <submittedName>
        <fullName evidence="5">Crp/Fnr family transcriptional regulator</fullName>
    </submittedName>
</protein>
<keyword evidence="3" id="KW-0804">Transcription</keyword>
<evidence type="ECO:0000256" key="2">
    <source>
        <dbReference type="ARBA" id="ARBA00023125"/>
    </source>
</evidence>
<reference evidence="5" key="1">
    <citation type="journal article" date="2021" name="PeerJ">
        <title>Extensive microbial diversity within the chicken gut microbiome revealed by metagenomics and culture.</title>
        <authorList>
            <person name="Gilroy R."/>
            <person name="Ravi A."/>
            <person name="Getino M."/>
            <person name="Pursley I."/>
            <person name="Horton D.L."/>
            <person name="Alikhan N.F."/>
            <person name="Baker D."/>
            <person name="Gharbi K."/>
            <person name="Hall N."/>
            <person name="Watson M."/>
            <person name="Adriaenssens E.M."/>
            <person name="Foster-Nyarko E."/>
            <person name="Jarju S."/>
            <person name="Secka A."/>
            <person name="Antonio M."/>
            <person name="Oren A."/>
            <person name="Chaudhuri R.R."/>
            <person name="La Ragione R."/>
            <person name="Hildebrand F."/>
            <person name="Pallen M.J."/>
        </authorList>
    </citation>
    <scope>NUCLEOTIDE SEQUENCE</scope>
    <source>
        <strain evidence="5">ChiBcec1-1093</strain>
    </source>
</reference>
<name>A0A9D2K5N5_9FIRM</name>
<dbReference type="GO" id="GO:0003677">
    <property type="term" value="F:DNA binding"/>
    <property type="evidence" value="ECO:0007669"/>
    <property type="project" value="UniProtKB-KW"/>
</dbReference>
<dbReference type="InterPro" id="IPR036390">
    <property type="entry name" value="WH_DNA-bd_sf"/>
</dbReference>
<dbReference type="SUPFAM" id="SSF46785">
    <property type="entry name" value="Winged helix' DNA-binding domain"/>
    <property type="match status" value="1"/>
</dbReference>
<dbReference type="Proteomes" id="UP000824101">
    <property type="component" value="Unassembled WGS sequence"/>
</dbReference>
<gene>
    <name evidence="5" type="ORF">IAA17_03510</name>
</gene>
<dbReference type="EMBL" id="DXBC01000049">
    <property type="protein sequence ID" value="HIZ78832.1"/>
    <property type="molecule type" value="Genomic_DNA"/>
</dbReference>
<keyword evidence="2" id="KW-0238">DNA-binding</keyword>
<evidence type="ECO:0000313" key="6">
    <source>
        <dbReference type="Proteomes" id="UP000824101"/>
    </source>
</evidence>
<evidence type="ECO:0000259" key="4">
    <source>
        <dbReference type="Pfam" id="PF13545"/>
    </source>
</evidence>